<sequence>MKPAKLSERTGPPHIAELAIEEAEAYQWVKFVYIDDPISSLDEHNAISVANHLAQLLKREDNKLKTVISTHHSLFFNVLWNEFGKAKKLFLTKAGSGSGYLVRETGDTPFFHHVAILTELRKAADSGNLYTYHFNMLRSVLERTASFHGFRGFSACIRQDDDDPEGILHTRLVNVMSHGNYSLFEPSEMVPENKDYFRRILTDFMERFPFNPELFADEAQQAQPAGNPQ</sequence>
<dbReference type="Proteomes" id="UP000597459">
    <property type="component" value="Unassembled WGS sequence"/>
</dbReference>
<keyword evidence="2" id="KW-1185">Reference proteome</keyword>
<dbReference type="AlphaFoldDB" id="A0A967B7P0"/>
<accession>A0A967B7P0</accession>
<name>A0A967B7P0_9PROT</name>
<evidence type="ECO:0000313" key="2">
    <source>
        <dbReference type="Proteomes" id="UP000597459"/>
    </source>
</evidence>
<reference evidence="1" key="1">
    <citation type="submission" date="2019-11" db="EMBL/GenBank/DDBJ databases">
        <title>Description of new Acetobacter species.</title>
        <authorList>
            <person name="Cleenwerck I."/>
            <person name="Sombolestani A.S."/>
        </authorList>
    </citation>
    <scope>NUCLEOTIDE SEQUENCE</scope>
    <source>
        <strain evidence="1">LMG 1626</strain>
    </source>
</reference>
<protein>
    <submittedName>
        <fullName evidence="1">AAA family ATPase</fullName>
    </submittedName>
</protein>
<organism evidence="1 2">
    <name type="scientific">Acetobacter estunensis</name>
    <dbReference type="NCBI Taxonomy" id="104097"/>
    <lineage>
        <taxon>Bacteria</taxon>
        <taxon>Pseudomonadati</taxon>
        <taxon>Pseudomonadota</taxon>
        <taxon>Alphaproteobacteria</taxon>
        <taxon>Acetobacterales</taxon>
        <taxon>Acetobacteraceae</taxon>
        <taxon>Acetobacter</taxon>
    </lineage>
</organism>
<dbReference type="EMBL" id="WOTH01000082">
    <property type="protein sequence ID" value="NHO55422.1"/>
    <property type="molecule type" value="Genomic_DNA"/>
</dbReference>
<evidence type="ECO:0000313" key="1">
    <source>
        <dbReference type="EMBL" id="NHO55422.1"/>
    </source>
</evidence>
<comment type="caution">
    <text evidence="1">The sequence shown here is derived from an EMBL/GenBank/DDBJ whole genome shotgun (WGS) entry which is preliminary data.</text>
</comment>
<proteinExistence type="predicted"/>
<gene>
    <name evidence="1" type="ORF">GOB87_16080</name>
</gene>